<accession>A0AAJ3NR23</accession>
<gene>
    <name evidence="5" type="ORF">AWC23_10055</name>
</gene>
<feature type="domain" description="PPE family C-terminal" evidence="4">
    <location>
        <begin position="320"/>
        <end position="401"/>
    </location>
</feature>
<protein>
    <recommendedName>
        <fullName evidence="7">PPE family protein</fullName>
    </recommendedName>
</protein>
<dbReference type="GO" id="GO:0052572">
    <property type="term" value="P:response to host immune response"/>
    <property type="evidence" value="ECO:0007669"/>
    <property type="project" value="TreeGrafter"/>
</dbReference>
<dbReference type="Gene3D" id="1.20.1260.20">
    <property type="entry name" value="PPE superfamily"/>
    <property type="match status" value="1"/>
</dbReference>
<comment type="caution">
    <text evidence="5">The sequence shown here is derived from an EMBL/GenBank/DDBJ whole genome shotgun (WGS) entry which is preliminary data.</text>
</comment>
<sequence>MLDYAALPPEINSARMYLGAGSEPLITAAATWDRLASELTSAATSHQSVISELTSGPWLGPSSASMTAAALAYVEWMTTTAAQAEQTADQARSAAAAYEAAFAATVPPPLIAANRTLLASLVATNIIGQNGAAIAAAEAQYAEMWAQDAAAMYRYAAGSAAATTLTAFTAAPQTTTNSSAPAAQAAAAGTQASSAAGQSLLSQVPAALQSLLGGGTNPLQALADLINEFNATPLGSALSPFLESVGLDNTFLSGVTFFASGPLFMLGPLMSLALPNLGVNGGLVAAAATSVTAAPDAVAGLANSSGAGTGPVSLVGADVSAKLGRAASVGGLAVPQAWGSAAPEIRLVGKPLPMPGLDALPEAGAAGPGGWFGGMPPVASVVNAPRSGASYRPETRRKVVAQMPGEESVTPAAIQSREPMPERRGLEGEAAMSERERFDLERLRDELADLVMERDAAARLIKEAIRP</sequence>
<dbReference type="Pfam" id="PF00823">
    <property type="entry name" value="PPE"/>
    <property type="match status" value="1"/>
</dbReference>
<dbReference type="InterPro" id="IPR038332">
    <property type="entry name" value="PPE_sf"/>
</dbReference>
<dbReference type="AlphaFoldDB" id="A0AAJ3NR23"/>
<comment type="similarity">
    <text evidence="1">Belongs to the mycobacterial PPE family.</text>
</comment>
<dbReference type="EMBL" id="LQPR01000024">
    <property type="protein sequence ID" value="ORW72251.1"/>
    <property type="molecule type" value="Genomic_DNA"/>
</dbReference>
<feature type="compositionally biased region" description="Basic and acidic residues" evidence="2">
    <location>
        <begin position="419"/>
        <end position="433"/>
    </location>
</feature>
<evidence type="ECO:0000313" key="5">
    <source>
        <dbReference type="EMBL" id="ORW72251.1"/>
    </source>
</evidence>
<feature type="region of interest" description="Disordered" evidence="2">
    <location>
        <begin position="403"/>
        <end position="433"/>
    </location>
</feature>
<reference evidence="5 6" key="1">
    <citation type="submission" date="2016-01" db="EMBL/GenBank/DDBJ databases">
        <title>The new phylogeny of the genus Mycobacterium.</title>
        <authorList>
            <person name="Tarcisio F."/>
            <person name="Conor M."/>
            <person name="Antonella G."/>
            <person name="Elisabetta G."/>
            <person name="Giulia F.S."/>
            <person name="Sara T."/>
            <person name="Anna F."/>
            <person name="Clotilde B."/>
            <person name="Roberto B."/>
            <person name="Veronica D.S."/>
            <person name="Fabio R."/>
            <person name="Monica P."/>
            <person name="Olivier J."/>
            <person name="Enrico T."/>
            <person name="Nicola S."/>
        </authorList>
    </citation>
    <scope>NUCLEOTIDE SEQUENCE [LARGE SCALE GENOMIC DNA]</scope>
    <source>
        <strain evidence="5 6">DSM 44616</strain>
    </source>
</reference>
<dbReference type="PANTHER" id="PTHR46766">
    <property type="entry name" value="GLUTAMINE-RICH PROTEIN 2"/>
    <property type="match status" value="1"/>
</dbReference>
<evidence type="ECO:0000259" key="4">
    <source>
        <dbReference type="Pfam" id="PF12484"/>
    </source>
</evidence>
<dbReference type="Pfam" id="PF12484">
    <property type="entry name" value="PPE-SVP"/>
    <property type="match status" value="1"/>
</dbReference>
<dbReference type="FunFam" id="1.20.1260.20:FF:000001">
    <property type="entry name" value="PPE family protein PPE41"/>
    <property type="match status" value="1"/>
</dbReference>
<name>A0AAJ3NR23_9MYCO</name>
<keyword evidence="6" id="KW-1185">Reference proteome</keyword>
<evidence type="ECO:0000259" key="3">
    <source>
        <dbReference type="Pfam" id="PF00823"/>
    </source>
</evidence>
<proteinExistence type="inferred from homology"/>
<evidence type="ECO:0008006" key="7">
    <source>
        <dbReference type="Google" id="ProtNLM"/>
    </source>
</evidence>
<feature type="domain" description="PPE" evidence="3">
    <location>
        <begin position="3"/>
        <end position="165"/>
    </location>
</feature>
<dbReference type="PANTHER" id="PTHR46766:SF1">
    <property type="entry name" value="GLUTAMINE-RICH PROTEIN 2"/>
    <property type="match status" value="1"/>
</dbReference>
<dbReference type="RefSeq" id="WP_232069063.1">
    <property type="nucleotide sequence ID" value="NZ_AP022573.1"/>
</dbReference>
<dbReference type="InterPro" id="IPR022171">
    <property type="entry name" value="PPE_C"/>
</dbReference>
<evidence type="ECO:0000313" key="6">
    <source>
        <dbReference type="Proteomes" id="UP000193387"/>
    </source>
</evidence>
<evidence type="ECO:0000256" key="2">
    <source>
        <dbReference type="SAM" id="MobiDB-lite"/>
    </source>
</evidence>
<dbReference type="Proteomes" id="UP000193387">
    <property type="component" value="Unassembled WGS sequence"/>
</dbReference>
<evidence type="ECO:0000256" key="1">
    <source>
        <dbReference type="ARBA" id="ARBA00010652"/>
    </source>
</evidence>
<organism evidence="5 6">
    <name type="scientific">Mycobacterium saskatchewanense</name>
    <dbReference type="NCBI Taxonomy" id="220927"/>
    <lineage>
        <taxon>Bacteria</taxon>
        <taxon>Bacillati</taxon>
        <taxon>Actinomycetota</taxon>
        <taxon>Actinomycetes</taxon>
        <taxon>Mycobacteriales</taxon>
        <taxon>Mycobacteriaceae</taxon>
        <taxon>Mycobacterium</taxon>
        <taxon>Mycobacterium simiae complex</taxon>
    </lineage>
</organism>
<dbReference type="InterPro" id="IPR000030">
    <property type="entry name" value="PPE_dom"/>
</dbReference>
<dbReference type="SUPFAM" id="SSF140459">
    <property type="entry name" value="PE/PPE dimer-like"/>
    <property type="match status" value="1"/>
</dbReference>